<keyword evidence="3" id="KW-0732">Signal</keyword>
<dbReference type="Pfam" id="PF00657">
    <property type="entry name" value="Lipase_GDSL"/>
    <property type="match status" value="1"/>
</dbReference>
<dbReference type="InterPro" id="IPR051058">
    <property type="entry name" value="GDSL_Est/Lipase"/>
</dbReference>
<dbReference type="SUPFAM" id="SSF52266">
    <property type="entry name" value="SGNH hydrolase"/>
    <property type="match status" value="1"/>
</dbReference>
<dbReference type="InterPro" id="IPR036514">
    <property type="entry name" value="SGNH_hydro_sf"/>
</dbReference>
<dbReference type="PANTHER" id="PTHR45648:SF22">
    <property type="entry name" value="GDSL LIPASE_ACYLHYDROLASE FAMILY PROTEIN (AFU_ORTHOLOGUE AFUA_4G14700)"/>
    <property type="match status" value="1"/>
</dbReference>
<proteinExistence type="predicted"/>
<evidence type="ECO:0000256" key="2">
    <source>
        <dbReference type="SAM" id="Phobius"/>
    </source>
</evidence>
<protein>
    <submittedName>
        <fullName evidence="4">VPLPA-CTERM sorting domain-containing protein</fullName>
    </submittedName>
</protein>
<reference evidence="4 5" key="1">
    <citation type="submission" date="2019-11" db="EMBL/GenBank/DDBJ databases">
        <title>Draft Whole-Genome sequence of the marine photosynthetic bacterium Rhodovulum strictum DSM 11289.</title>
        <authorList>
            <person name="Kyndt J.A."/>
            <person name="Meyer T.E."/>
        </authorList>
    </citation>
    <scope>NUCLEOTIDE SEQUENCE [LARGE SCALE GENOMIC DNA]</scope>
    <source>
        <strain evidence="4 5">DSM 11289</strain>
    </source>
</reference>
<name>A0A844B443_9RHOB</name>
<keyword evidence="2" id="KW-1133">Transmembrane helix</keyword>
<accession>A0A844B443</accession>
<dbReference type="PANTHER" id="PTHR45648">
    <property type="entry name" value="GDSL LIPASE/ACYLHYDROLASE FAMILY PROTEIN (AFU_ORTHOLOGUE AFUA_4G14700)"/>
    <property type="match status" value="1"/>
</dbReference>
<evidence type="ECO:0000313" key="4">
    <source>
        <dbReference type="EMBL" id="MRH21146.1"/>
    </source>
</evidence>
<dbReference type="CDD" id="cd01846">
    <property type="entry name" value="fatty_acyltransferase_like"/>
    <property type="match status" value="1"/>
</dbReference>
<comment type="caution">
    <text evidence="4">The sequence shown here is derived from an EMBL/GenBank/DDBJ whole genome shotgun (WGS) entry which is preliminary data.</text>
</comment>
<dbReference type="InterPro" id="IPR022472">
    <property type="entry name" value="VPLPA-CTERM"/>
</dbReference>
<dbReference type="RefSeq" id="WP_153748468.1">
    <property type="nucleotide sequence ID" value="NZ_BAAADI010000011.1"/>
</dbReference>
<evidence type="ECO:0000256" key="1">
    <source>
        <dbReference type="ARBA" id="ARBA00022801"/>
    </source>
</evidence>
<organism evidence="4 5">
    <name type="scientific">Rhodovulum strictum</name>
    <dbReference type="NCBI Taxonomy" id="58314"/>
    <lineage>
        <taxon>Bacteria</taxon>
        <taxon>Pseudomonadati</taxon>
        <taxon>Pseudomonadota</taxon>
        <taxon>Alphaproteobacteria</taxon>
        <taxon>Rhodobacterales</taxon>
        <taxon>Paracoccaceae</taxon>
        <taxon>Rhodovulum</taxon>
    </lineage>
</organism>
<gene>
    <name evidence="4" type="ORF">GH815_09080</name>
</gene>
<dbReference type="GO" id="GO:0016788">
    <property type="term" value="F:hydrolase activity, acting on ester bonds"/>
    <property type="evidence" value="ECO:0007669"/>
    <property type="project" value="InterPro"/>
</dbReference>
<dbReference type="EMBL" id="WJPO01000011">
    <property type="protein sequence ID" value="MRH21146.1"/>
    <property type="molecule type" value="Genomic_DNA"/>
</dbReference>
<keyword evidence="5" id="KW-1185">Reference proteome</keyword>
<evidence type="ECO:0000313" key="5">
    <source>
        <dbReference type="Proteomes" id="UP000466730"/>
    </source>
</evidence>
<evidence type="ECO:0000256" key="3">
    <source>
        <dbReference type="SAM" id="SignalP"/>
    </source>
</evidence>
<sequence length="319" mass="31977">MKQIAFAAMLALAPIGASAGSLGLYTDFFVFGDSLSDPGNTLSLLSAPILGTIYPQGQFTDGATWASQLGADLGSGANFAFGGAAAVTQGTVSVNLPGGPYNVDLPDFTDQRAAFAPLAPTLGANPLAAVWFGGNDLRDAFRAADPVIATPAAIAAAVTAIATGVQDLIGAGIGTVAVFGLPDLGKIPEALASGAAASAAATAATMAFNATLQSALAGLGGGDVRYVDIFGLFELVRSDAAAYGFTNITTPCLDDLLVGNVADCGDFLFHDTIHPTARAHALIAERFLASVAPVPLPAGGVLLLAGLGGLALVRRRRFD</sequence>
<dbReference type="Proteomes" id="UP000466730">
    <property type="component" value="Unassembled WGS sequence"/>
</dbReference>
<dbReference type="AlphaFoldDB" id="A0A844B443"/>
<dbReference type="Gene3D" id="3.40.50.1110">
    <property type="entry name" value="SGNH hydrolase"/>
    <property type="match status" value="1"/>
</dbReference>
<dbReference type="InterPro" id="IPR001087">
    <property type="entry name" value="GDSL"/>
</dbReference>
<feature type="chain" id="PRO_5032616265" evidence="3">
    <location>
        <begin position="20"/>
        <end position="319"/>
    </location>
</feature>
<keyword evidence="1" id="KW-0378">Hydrolase</keyword>
<feature type="signal peptide" evidence="3">
    <location>
        <begin position="1"/>
        <end position="19"/>
    </location>
</feature>
<dbReference type="NCBIfam" id="TIGR03370">
    <property type="entry name" value="VPLPA-CTERM"/>
    <property type="match status" value="1"/>
</dbReference>
<feature type="transmembrane region" description="Helical" evidence="2">
    <location>
        <begin position="294"/>
        <end position="313"/>
    </location>
</feature>
<keyword evidence="2" id="KW-0472">Membrane</keyword>
<keyword evidence="2" id="KW-0812">Transmembrane</keyword>
<dbReference type="OrthoDB" id="5292073at2"/>